<dbReference type="EC" id="2.7.11.1" evidence="2"/>
<dbReference type="PROSITE" id="PS00108">
    <property type="entry name" value="PROTEIN_KINASE_ST"/>
    <property type="match status" value="1"/>
</dbReference>
<evidence type="ECO:0000259" key="15">
    <source>
        <dbReference type="PROSITE" id="PS50011"/>
    </source>
</evidence>
<dbReference type="GO" id="GO:0008270">
    <property type="term" value="F:zinc ion binding"/>
    <property type="evidence" value="ECO:0007669"/>
    <property type="project" value="UniProtKB-KW"/>
</dbReference>
<dbReference type="Gene3D" id="3.30.200.20">
    <property type="entry name" value="Phosphorylase Kinase, domain 1"/>
    <property type="match status" value="1"/>
</dbReference>
<feature type="region of interest" description="Disordered" evidence="14">
    <location>
        <begin position="774"/>
        <end position="812"/>
    </location>
</feature>
<evidence type="ECO:0000256" key="13">
    <source>
        <dbReference type="ARBA" id="ARBA00048679"/>
    </source>
</evidence>
<dbReference type="Gene3D" id="1.10.510.10">
    <property type="entry name" value="Transferase(Phosphotransferase) domain 1"/>
    <property type="match status" value="1"/>
</dbReference>
<dbReference type="SMART" id="SM00220">
    <property type="entry name" value="S_TKc"/>
    <property type="match status" value="1"/>
</dbReference>
<dbReference type="InterPro" id="IPR011009">
    <property type="entry name" value="Kinase-like_dom_sf"/>
</dbReference>
<feature type="compositionally biased region" description="Basic and acidic residues" evidence="14">
    <location>
        <begin position="14"/>
        <end position="34"/>
    </location>
</feature>
<dbReference type="EMBL" id="JABFUD020000007">
    <property type="protein sequence ID" value="KAI5077917.1"/>
    <property type="molecule type" value="Genomic_DNA"/>
</dbReference>
<dbReference type="SUPFAM" id="SSF56112">
    <property type="entry name" value="Protein kinase-like (PK-like)"/>
    <property type="match status" value="1"/>
</dbReference>
<dbReference type="PROSITE" id="PS51285">
    <property type="entry name" value="AGC_KINASE_CTER"/>
    <property type="match status" value="1"/>
</dbReference>
<reference evidence="17" key="1">
    <citation type="submission" date="2021-01" db="EMBL/GenBank/DDBJ databases">
        <title>Adiantum capillus-veneris genome.</title>
        <authorList>
            <person name="Fang Y."/>
            <person name="Liao Q."/>
        </authorList>
    </citation>
    <scope>NUCLEOTIDE SEQUENCE</scope>
    <source>
        <strain evidence="17">H3</strain>
        <tissue evidence="17">Leaf</tissue>
    </source>
</reference>
<dbReference type="InterPro" id="IPR050236">
    <property type="entry name" value="Ser_Thr_kinase_AGC"/>
</dbReference>
<feature type="compositionally biased region" description="Basic and acidic residues" evidence="14">
    <location>
        <begin position="89"/>
        <end position="99"/>
    </location>
</feature>
<gene>
    <name evidence="17" type="ORF">GOP47_0007741</name>
</gene>
<keyword evidence="11" id="KW-0067">ATP-binding</keyword>
<dbReference type="GO" id="GO:0005524">
    <property type="term" value="F:ATP binding"/>
    <property type="evidence" value="ECO:0007669"/>
    <property type="project" value="UniProtKB-KW"/>
</dbReference>
<organism evidence="17 18">
    <name type="scientific">Adiantum capillus-veneris</name>
    <name type="common">Maidenhair fern</name>
    <dbReference type="NCBI Taxonomy" id="13818"/>
    <lineage>
        <taxon>Eukaryota</taxon>
        <taxon>Viridiplantae</taxon>
        <taxon>Streptophyta</taxon>
        <taxon>Embryophyta</taxon>
        <taxon>Tracheophyta</taxon>
        <taxon>Polypodiopsida</taxon>
        <taxon>Polypodiidae</taxon>
        <taxon>Polypodiales</taxon>
        <taxon>Pteridineae</taxon>
        <taxon>Pteridaceae</taxon>
        <taxon>Vittarioideae</taxon>
        <taxon>Adiantum</taxon>
    </lineage>
</organism>
<evidence type="ECO:0000256" key="6">
    <source>
        <dbReference type="ARBA" id="ARBA00022723"/>
    </source>
</evidence>
<accession>A0A9D4ZL84</accession>
<evidence type="ECO:0000256" key="2">
    <source>
        <dbReference type="ARBA" id="ARBA00012513"/>
    </source>
</evidence>
<proteinExistence type="inferred from homology"/>
<feature type="domain" description="AGC-kinase C-terminal" evidence="16">
    <location>
        <begin position="1293"/>
        <end position="1393"/>
    </location>
</feature>
<keyword evidence="10" id="KW-0862">Zinc</keyword>
<keyword evidence="7" id="KW-0547">Nucleotide-binding</keyword>
<dbReference type="CDD" id="cd05579">
    <property type="entry name" value="STKc_MAST_like"/>
    <property type="match status" value="1"/>
</dbReference>
<evidence type="ECO:0000256" key="14">
    <source>
        <dbReference type="SAM" id="MobiDB-lite"/>
    </source>
</evidence>
<evidence type="ECO:0000259" key="16">
    <source>
        <dbReference type="PROSITE" id="PS51285"/>
    </source>
</evidence>
<evidence type="ECO:0000256" key="10">
    <source>
        <dbReference type="ARBA" id="ARBA00022833"/>
    </source>
</evidence>
<dbReference type="InterPro" id="IPR000961">
    <property type="entry name" value="AGC-kinase_C"/>
</dbReference>
<comment type="catalytic activity">
    <reaction evidence="13">
        <text>L-seryl-[protein] + ATP = O-phospho-L-seryl-[protein] + ADP + H(+)</text>
        <dbReference type="Rhea" id="RHEA:17989"/>
        <dbReference type="Rhea" id="RHEA-COMP:9863"/>
        <dbReference type="Rhea" id="RHEA-COMP:11604"/>
        <dbReference type="ChEBI" id="CHEBI:15378"/>
        <dbReference type="ChEBI" id="CHEBI:29999"/>
        <dbReference type="ChEBI" id="CHEBI:30616"/>
        <dbReference type="ChEBI" id="CHEBI:83421"/>
        <dbReference type="ChEBI" id="CHEBI:456216"/>
        <dbReference type="EC" id="2.7.11.1"/>
    </reaction>
</comment>
<evidence type="ECO:0000256" key="11">
    <source>
        <dbReference type="ARBA" id="ARBA00022840"/>
    </source>
</evidence>
<evidence type="ECO:0000256" key="8">
    <source>
        <dbReference type="ARBA" id="ARBA00022771"/>
    </source>
</evidence>
<comment type="similarity">
    <text evidence="1">Belongs to the protein kinase superfamily. AGC Ser/Thr protein kinase family.</text>
</comment>
<evidence type="ECO:0000256" key="4">
    <source>
        <dbReference type="ARBA" id="ARBA00022553"/>
    </source>
</evidence>
<feature type="region of interest" description="Disordered" evidence="14">
    <location>
        <begin position="1"/>
        <end position="55"/>
    </location>
</feature>
<dbReference type="FunFam" id="3.30.200.20:FF:000147">
    <property type="entry name" value="probable serine/threonine protein kinase IREH1"/>
    <property type="match status" value="1"/>
</dbReference>
<dbReference type="InterPro" id="IPR000719">
    <property type="entry name" value="Prot_kinase_dom"/>
</dbReference>
<feature type="region of interest" description="Disordered" evidence="14">
    <location>
        <begin position="963"/>
        <end position="986"/>
    </location>
</feature>
<dbReference type="PANTHER" id="PTHR24356:SF354">
    <property type="entry name" value="SERINE_THREONINE PROTEIN KINASE IRE4-RELATED"/>
    <property type="match status" value="1"/>
</dbReference>
<dbReference type="PROSITE" id="PS50011">
    <property type="entry name" value="PROTEIN_KINASE_DOM"/>
    <property type="match status" value="1"/>
</dbReference>
<sequence>MGPFGKLTSKLKGQQKEVLKNGKHGSEIKGESQEQHQNQTLHSLGSKGEDDGNPLVHLENIADIRSVCAKNEEKGVQPVSQTKQEFFQFEEKDRSKRQPDSGGSVSGSVCGSSEQAGSGDAKMEKSWRDGMHKLNVQKSLEVLACIVSPKSRIESRLEEGCESSHVDPAVLPKAEAVHESADLDSSSLSLSLGLNRIKTRSGPLYSDGKDTELESFVSGSNSLRSSRGVTACERNEEVACERPPPANLAFADTERSNFETGDWEDDFGKTRVGVTRGDSLKSQGKSRRKAKAELQRFQKGYTGRKPSTQSVIPTFGRVFDSNNYSAVSANERGVGSVSAQASPKVLNKADQILGKKVPSTMVSYLNQEFEEGVDMEVAVKQLDVIKEGESPTFSQPVPSLNQTRIFKKWPKDIKSFSHELGPRGGRPHDVHRPHSDNDLEEILAALRARFNTAKEEVDAELKFFAADLVEILDRNTDSFPVWKENVEDLLVLAQRCTKLSPVDFRRECENIVHGLDERRQELPVGLLKQLYTRMLFILTRCTRLLQFQKETSPEEEGLHKVQQCLKGVPSVERTLPSARAKGTAVSKKLLPEVLEQSARSDAGIPKLKGTKKHKLSLEKVKLKHQRATSPKFCQYDSHRHVSLRKTSVPCESFELRDYAKQGIKGFDEDAAAQRQGSWEQVDERLLDVASQQGASPSKDLHKDNWSHWLDPEKEEGELVICRICEEEVLTSHLEPHSLRCSWADACDCQGVTVDERLRMLADYLEKIAELSTPKSNHMGTDDSPDGFKPAKLSTMDGSDNASPQAHDLSGKAMDGRMDDVCAGDTVSVEDLRGLSLINFKRLLGLKADQGMASSSAGSGTPRSTLTTPRTSQLDLLWAERNSFVEQEDTSQIYELAAIAREIASKSYSEEGVLDTLGACLEELHDFLARNKIPDLTVDTFGKRIEKLLREKSYLFSSTGDVRKSDSLSGSFEDDGMSTDDGVQSFRSTPTHPSYNDRITIADFDILKLISRGAFGRVFLAKKRATGDNFAIKVLRKIDMIRKNAVENILAERDILISVRNPFVVRFFYSFTCRDNLYLVMEYLIGGDLYSLLRKLGCLEENVARVYIAELVLALDYLHSLGVVHRDLKPDNILIAHDGHIKLTDFGLSKVGLINSTDDLSGPTSGGVLMEENMFENCLEHGMQREYRKERSAVGTPDYLAPEILLGTEHGYTADWWSVGVILFEFITGLPPFNAEHPQIIFDNILNRKIPWPRVPEDMSEDAKDLIDKLLMEDPNQRLGAKGAAEVKNHPFFKDISWENLARQKAAFVPNPESVDDTSYFTCRHPEVYANSSPRVGDWSDCSTTCSSSNSQKAMLNEGEDDFGDLQDFQNSPSVERTFNNFSFKNASQLAYMNYDIVSQSGRDGMKGHSRHQSAS</sequence>
<evidence type="ECO:0000313" key="17">
    <source>
        <dbReference type="EMBL" id="KAI5077917.1"/>
    </source>
</evidence>
<name>A0A9D4ZL84_ADICA</name>
<keyword evidence="6" id="KW-0479">Metal-binding</keyword>
<feature type="region of interest" description="Disordered" evidence="14">
    <location>
        <begin position="72"/>
        <end position="127"/>
    </location>
</feature>
<keyword evidence="8" id="KW-0863">Zinc-finger</keyword>
<dbReference type="GO" id="GO:0035556">
    <property type="term" value="P:intracellular signal transduction"/>
    <property type="evidence" value="ECO:0007669"/>
    <property type="project" value="TreeGrafter"/>
</dbReference>
<dbReference type="GO" id="GO:0004674">
    <property type="term" value="F:protein serine/threonine kinase activity"/>
    <property type="evidence" value="ECO:0007669"/>
    <property type="project" value="UniProtKB-KW"/>
</dbReference>
<evidence type="ECO:0000313" key="18">
    <source>
        <dbReference type="Proteomes" id="UP000886520"/>
    </source>
</evidence>
<keyword evidence="9" id="KW-0418">Kinase</keyword>
<keyword evidence="4" id="KW-0597">Phosphoprotein</keyword>
<evidence type="ECO:0000256" key="3">
    <source>
        <dbReference type="ARBA" id="ARBA00022527"/>
    </source>
</evidence>
<keyword evidence="5" id="KW-0808">Transferase</keyword>
<dbReference type="Pfam" id="PF26031">
    <property type="entry name" value="IREH1"/>
    <property type="match status" value="1"/>
</dbReference>
<feature type="domain" description="Protein kinase" evidence="15">
    <location>
        <begin position="1003"/>
        <end position="1292"/>
    </location>
</feature>
<protein>
    <recommendedName>
        <fullName evidence="2">non-specific serine/threonine protein kinase</fullName>
        <ecNumber evidence="2">2.7.11.1</ecNumber>
    </recommendedName>
</protein>
<keyword evidence="3" id="KW-0723">Serine/threonine-protein kinase</keyword>
<dbReference type="InterPro" id="IPR058783">
    <property type="entry name" value="IREH1/IRE-like_N"/>
</dbReference>
<dbReference type="InterPro" id="IPR008271">
    <property type="entry name" value="Ser/Thr_kinase_AS"/>
</dbReference>
<comment type="catalytic activity">
    <reaction evidence="12">
        <text>L-threonyl-[protein] + ATP = O-phospho-L-threonyl-[protein] + ADP + H(+)</text>
        <dbReference type="Rhea" id="RHEA:46608"/>
        <dbReference type="Rhea" id="RHEA-COMP:11060"/>
        <dbReference type="Rhea" id="RHEA-COMP:11605"/>
        <dbReference type="ChEBI" id="CHEBI:15378"/>
        <dbReference type="ChEBI" id="CHEBI:30013"/>
        <dbReference type="ChEBI" id="CHEBI:30616"/>
        <dbReference type="ChEBI" id="CHEBI:61977"/>
        <dbReference type="ChEBI" id="CHEBI:456216"/>
        <dbReference type="EC" id="2.7.11.1"/>
    </reaction>
</comment>
<evidence type="ECO:0000256" key="9">
    <source>
        <dbReference type="ARBA" id="ARBA00022777"/>
    </source>
</evidence>
<evidence type="ECO:0000256" key="7">
    <source>
        <dbReference type="ARBA" id="ARBA00022741"/>
    </source>
</evidence>
<dbReference type="PANTHER" id="PTHR24356">
    <property type="entry name" value="SERINE/THREONINE-PROTEIN KINASE"/>
    <property type="match status" value="1"/>
</dbReference>
<dbReference type="OrthoDB" id="162894at2759"/>
<evidence type="ECO:0000256" key="5">
    <source>
        <dbReference type="ARBA" id="ARBA00022679"/>
    </source>
</evidence>
<dbReference type="Proteomes" id="UP000886520">
    <property type="component" value="Chromosome 7"/>
</dbReference>
<comment type="caution">
    <text evidence="17">The sequence shown here is derived from an EMBL/GenBank/DDBJ whole genome shotgun (WGS) entry which is preliminary data.</text>
</comment>
<feature type="compositionally biased region" description="Low complexity" evidence="14">
    <location>
        <begin position="101"/>
        <end position="113"/>
    </location>
</feature>
<evidence type="ECO:0000256" key="12">
    <source>
        <dbReference type="ARBA" id="ARBA00047899"/>
    </source>
</evidence>
<dbReference type="Pfam" id="PF00069">
    <property type="entry name" value="Pkinase"/>
    <property type="match status" value="1"/>
</dbReference>
<evidence type="ECO:0000256" key="1">
    <source>
        <dbReference type="ARBA" id="ARBA00009903"/>
    </source>
</evidence>
<keyword evidence="18" id="KW-1185">Reference proteome</keyword>